<gene>
    <name evidence="4" type="ORF">IQ217_01710</name>
</gene>
<dbReference type="Gene3D" id="3.30.70.1230">
    <property type="entry name" value="Nucleotide cyclase"/>
    <property type="match status" value="1"/>
</dbReference>
<name>A0ABR9VML0_9SYNC</name>
<dbReference type="Proteomes" id="UP000658720">
    <property type="component" value="Unassembled WGS sequence"/>
</dbReference>
<dbReference type="RefSeq" id="WP_194018681.1">
    <property type="nucleotide sequence ID" value="NZ_JADEVV010000003.1"/>
</dbReference>
<feature type="domain" description="FHA" evidence="2">
    <location>
        <begin position="29"/>
        <end position="79"/>
    </location>
</feature>
<organism evidence="4 5">
    <name type="scientific">Synechocystis salina LEGE 00031</name>
    <dbReference type="NCBI Taxonomy" id="1828736"/>
    <lineage>
        <taxon>Bacteria</taxon>
        <taxon>Bacillati</taxon>
        <taxon>Cyanobacteriota</taxon>
        <taxon>Cyanophyceae</taxon>
        <taxon>Synechococcales</taxon>
        <taxon>Merismopediaceae</taxon>
        <taxon>Synechocystis</taxon>
    </lineage>
</organism>
<dbReference type="InterPro" id="IPR029787">
    <property type="entry name" value="Nucleotide_cyclase"/>
</dbReference>
<evidence type="ECO:0000313" key="4">
    <source>
        <dbReference type="EMBL" id="MBE9252586.1"/>
    </source>
</evidence>
<dbReference type="PANTHER" id="PTHR43081:SF1">
    <property type="entry name" value="ADENYLATE CYCLASE, TERMINAL-DIFFERENTIATION SPECIFIC"/>
    <property type="match status" value="1"/>
</dbReference>
<dbReference type="EMBL" id="JADEVV010000003">
    <property type="protein sequence ID" value="MBE9252586.1"/>
    <property type="molecule type" value="Genomic_DNA"/>
</dbReference>
<sequence>MDKPAPSVHLIVHFSHGDVTFPLQGRNYWTVGRSQENDLVIRDSCISRNHAILQATEEDTFLLIDLGSRNGTFVNGRRVSIPIAIQDKDKITFGKTEAKFYSDQNGTPSGLLRNPAEWDTQTNVLHERRLITVLVADMRNFTGMAQQVQEELLSLLIGNWFRQAGHILREAGSWVDKYIGDAVMAIWFHGYNEATPAEILQILHAVNRLQAMTARLNQKYDLPFPLRIGTGINTGYAMVGNTGSGDHPDYTAIGDTVNAAFRLESATKQAHFDLAMSEKTFSYLQELPQWAATIQQDTIELKGYTNPIAIYGLPFATLGLLLDNTTLEDSPPPVPEVP</sequence>
<dbReference type="Pfam" id="PF00498">
    <property type="entry name" value="FHA"/>
    <property type="match status" value="1"/>
</dbReference>
<evidence type="ECO:0000259" key="3">
    <source>
        <dbReference type="PROSITE" id="PS50125"/>
    </source>
</evidence>
<dbReference type="PANTHER" id="PTHR43081">
    <property type="entry name" value="ADENYLATE CYCLASE, TERMINAL-DIFFERENTIATION SPECIFIC-RELATED"/>
    <property type="match status" value="1"/>
</dbReference>
<comment type="similarity">
    <text evidence="1">Belongs to the adenylyl cyclase class-3 family.</text>
</comment>
<evidence type="ECO:0000259" key="2">
    <source>
        <dbReference type="PROSITE" id="PS50006"/>
    </source>
</evidence>
<dbReference type="SUPFAM" id="SSF49879">
    <property type="entry name" value="SMAD/FHA domain"/>
    <property type="match status" value="1"/>
</dbReference>
<dbReference type="CDD" id="cd07302">
    <property type="entry name" value="CHD"/>
    <property type="match status" value="1"/>
</dbReference>
<dbReference type="InterPro" id="IPR000253">
    <property type="entry name" value="FHA_dom"/>
</dbReference>
<dbReference type="PROSITE" id="PS50125">
    <property type="entry name" value="GUANYLATE_CYCLASE_2"/>
    <property type="match status" value="1"/>
</dbReference>
<dbReference type="CDD" id="cd00060">
    <property type="entry name" value="FHA"/>
    <property type="match status" value="1"/>
</dbReference>
<dbReference type="SUPFAM" id="SSF55073">
    <property type="entry name" value="Nucleotide cyclase"/>
    <property type="match status" value="1"/>
</dbReference>
<dbReference type="PROSITE" id="PS50006">
    <property type="entry name" value="FHA_DOMAIN"/>
    <property type="match status" value="1"/>
</dbReference>
<dbReference type="InterPro" id="IPR050697">
    <property type="entry name" value="Adenylyl/Guanylyl_Cyclase_3/4"/>
</dbReference>
<dbReference type="InterPro" id="IPR008984">
    <property type="entry name" value="SMAD_FHA_dom_sf"/>
</dbReference>
<dbReference type="Gene3D" id="2.60.200.20">
    <property type="match status" value="1"/>
</dbReference>
<evidence type="ECO:0000256" key="1">
    <source>
        <dbReference type="ARBA" id="ARBA00005381"/>
    </source>
</evidence>
<feature type="domain" description="Guanylate cyclase" evidence="3">
    <location>
        <begin position="132"/>
        <end position="264"/>
    </location>
</feature>
<evidence type="ECO:0000313" key="5">
    <source>
        <dbReference type="Proteomes" id="UP000658720"/>
    </source>
</evidence>
<dbReference type="Pfam" id="PF00211">
    <property type="entry name" value="Guanylate_cyc"/>
    <property type="match status" value="1"/>
</dbReference>
<reference evidence="4 5" key="1">
    <citation type="submission" date="2020-10" db="EMBL/GenBank/DDBJ databases">
        <authorList>
            <person name="Castelo-Branco R."/>
            <person name="Eusebio N."/>
            <person name="Adriana R."/>
            <person name="Vieira A."/>
            <person name="Brugerolle De Fraissinette N."/>
            <person name="Rezende De Castro R."/>
            <person name="Schneider M.P."/>
            <person name="Vasconcelos V."/>
            <person name="Leao P.N."/>
        </authorList>
    </citation>
    <scope>NUCLEOTIDE SEQUENCE [LARGE SCALE GENOMIC DNA]</scope>
    <source>
        <strain evidence="4 5">LEGE 00031</strain>
    </source>
</reference>
<accession>A0ABR9VML0</accession>
<dbReference type="SMART" id="SM00240">
    <property type="entry name" value="FHA"/>
    <property type="match status" value="1"/>
</dbReference>
<protein>
    <submittedName>
        <fullName evidence="4">Adenylate/guanylate cyclase domain-containing protein</fullName>
    </submittedName>
</protein>
<dbReference type="InterPro" id="IPR001054">
    <property type="entry name" value="A/G_cyclase"/>
</dbReference>
<proteinExistence type="inferred from homology"/>
<dbReference type="SMART" id="SM00044">
    <property type="entry name" value="CYCc"/>
    <property type="match status" value="1"/>
</dbReference>
<comment type="caution">
    <text evidence="4">The sequence shown here is derived from an EMBL/GenBank/DDBJ whole genome shotgun (WGS) entry which is preliminary data.</text>
</comment>
<keyword evidence="5" id="KW-1185">Reference proteome</keyword>